<dbReference type="AlphaFoldDB" id="A0ABD1U4W5"/>
<name>A0ABD1U4W5_9LAMI</name>
<organism evidence="1 2">
    <name type="scientific">Forsythia ovata</name>
    <dbReference type="NCBI Taxonomy" id="205694"/>
    <lineage>
        <taxon>Eukaryota</taxon>
        <taxon>Viridiplantae</taxon>
        <taxon>Streptophyta</taxon>
        <taxon>Embryophyta</taxon>
        <taxon>Tracheophyta</taxon>
        <taxon>Spermatophyta</taxon>
        <taxon>Magnoliopsida</taxon>
        <taxon>eudicotyledons</taxon>
        <taxon>Gunneridae</taxon>
        <taxon>Pentapetalae</taxon>
        <taxon>asterids</taxon>
        <taxon>lamiids</taxon>
        <taxon>Lamiales</taxon>
        <taxon>Oleaceae</taxon>
        <taxon>Forsythieae</taxon>
        <taxon>Forsythia</taxon>
    </lineage>
</organism>
<evidence type="ECO:0000313" key="2">
    <source>
        <dbReference type="Proteomes" id="UP001604277"/>
    </source>
</evidence>
<dbReference type="GO" id="GO:1990904">
    <property type="term" value="C:ribonucleoprotein complex"/>
    <property type="evidence" value="ECO:0007669"/>
    <property type="project" value="UniProtKB-KW"/>
</dbReference>
<proteinExistence type="predicted"/>
<dbReference type="EMBL" id="JBFOLJ010000007">
    <property type="protein sequence ID" value="KAL2520049.1"/>
    <property type="molecule type" value="Genomic_DNA"/>
</dbReference>
<reference evidence="2" key="1">
    <citation type="submission" date="2024-07" db="EMBL/GenBank/DDBJ databases">
        <title>Two chromosome-level genome assemblies of Korean endemic species Abeliophyllum distichum and Forsythia ovata (Oleaceae).</title>
        <authorList>
            <person name="Jang H."/>
        </authorList>
    </citation>
    <scope>NUCLEOTIDE SEQUENCE [LARGE SCALE GENOMIC DNA]</scope>
</reference>
<accession>A0ABD1U4W5</accession>
<dbReference type="Proteomes" id="UP001604277">
    <property type="component" value="Unassembled WGS sequence"/>
</dbReference>
<protein>
    <submittedName>
        <fullName evidence="1">H/ACA ribonucleoprotein complex non-core subunit NAF1</fullName>
    </submittedName>
</protein>
<sequence length="113" mass="12503">MGLPTGMPGNGIQWVPQPHPQQLYQMPLSTGISLQHQSNTIPKLPFNFILLGGQANFGGSPTFAPWIGQNVFNQSPFGMGLPGQQPLWQEMWKDKRFNLMDRNCSSGRNAHGV</sequence>
<evidence type="ECO:0000313" key="1">
    <source>
        <dbReference type="EMBL" id="KAL2520049.1"/>
    </source>
</evidence>
<keyword evidence="2" id="KW-1185">Reference proteome</keyword>
<gene>
    <name evidence="1" type="ORF">Fot_23972</name>
</gene>
<comment type="caution">
    <text evidence="1">The sequence shown here is derived from an EMBL/GenBank/DDBJ whole genome shotgun (WGS) entry which is preliminary data.</text>
</comment>
<keyword evidence="1" id="KW-0687">Ribonucleoprotein</keyword>